<comment type="caution">
    <text evidence="10">The sequence shown here is derived from an EMBL/GenBank/DDBJ whole genome shotgun (WGS) entry which is preliminary data.</text>
</comment>
<evidence type="ECO:0000256" key="7">
    <source>
        <dbReference type="RuleBase" id="RU000320"/>
    </source>
</evidence>
<dbReference type="InterPro" id="IPR050586">
    <property type="entry name" value="CPA3_Na-H_Antiporter_D"/>
</dbReference>
<keyword evidence="4 7" id="KW-0812">Transmembrane</keyword>
<evidence type="ECO:0000313" key="11">
    <source>
        <dbReference type="Proteomes" id="UP001183794"/>
    </source>
</evidence>
<evidence type="ECO:0000256" key="2">
    <source>
        <dbReference type="ARBA" id="ARBA00005346"/>
    </source>
</evidence>
<dbReference type="PRINTS" id="PR01437">
    <property type="entry name" value="NUOXDRDTASE4"/>
</dbReference>
<feature type="transmembrane region" description="Helical" evidence="8">
    <location>
        <begin position="33"/>
        <end position="57"/>
    </location>
</feature>
<feature type="transmembrane region" description="Helical" evidence="8">
    <location>
        <begin position="113"/>
        <end position="131"/>
    </location>
</feature>
<feature type="transmembrane region" description="Helical" evidence="8">
    <location>
        <begin position="168"/>
        <end position="190"/>
    </location>
</feature>
<evidence type="ECO:0000256" key="3">
    <source>
        <dbReference type="ARBA" id="ARBA00022475"/>
    </source>
</evidence>
<feature type="transmembrane region" description="Helical" evidence="8">
    <location>
        <begin position="398"/>
        <end position="428"/>
    </location>
</feature>
<protein>
    <submittedName>
        <fullName evidence="10">Multicomponent Na+:H+ antiporter subunit D</fullName>
    </submittedName>
</protein>
<keyword evidence="11" id="KW-1185">Reference proteome</keyword>
<dbReference type="Proteomes" id="UP001183794">
    <property type="component" value="Unassembled WGS sequence"/>
</dbReference>
<dbReference type="PANTHER" id="PTHR42703">
    <property type="entry name" value="NADH DEHYDROGENASE"/>
    <property type="match status" value="1"/>
</dbReference>
<feature type="transmembrane region" description="Helical" evidence="8">
    <location>
        <begin position="6"/>
        <end position="26"/>
    </location>
</feature>
<evidence type="ECO:0000256" key="4">
    <source>
        <dbReference type="ARBA" id="ARBA00022692"/>
    </source>
</evidence>
<feature type="transmembrane region" description="Helical" evidence="8">
    <location>
        <begin position="77"/>
        <end position="101"/>
    </location>
</feature>
<dbReference type="Pfam" id="PF00361">
    <property type="entry name" value="Proton_antipo_M"/>
    <property type="match status" value="1"/>
</dbReference>
<accession>A0ABU2B0E8</accession>
<keyword evidence="3" id="KW-1003">Cell membrane</keyword>
<dbReference type="PANTHER" id="PTHR42703:SF1">
    <property type="entry name" value="NA(+)_H(+) ANTIPORTER SUBUNIT D1"/>
    <property type="match status" value="1"/>
</dbReference>
<feature type="transmembrane region" description="Helical" evidence="8">
    <location>
        <begin position="247"/>
        <end position="270"/>
    </location>
</feature>
<evidence type="ECO:0000256" key="8">
    <source>
        <dbReference type="SAM" id="Phobius"/>
    </source>
</evidence>
<feature type="transmembrane region" description="Helical" evidence="8">
    <location>
        <begin position="137"/>
        <end position="156"/>
    </location>
</feature>
<name>A0ABU2B0E8_9MICC</name>
<comment type="similarity">
    <text evidence="2">Belongs to the CPA3 antiporters (TC 2.A.63) subunit D family.</text>
</comment>
<dbReference type="InterPro" id="IPR001750">
    <property type="entry name" value="ND/Mrp_TM"/>
</dbReference>
<organism evidence="10 11">
    <name type="scientific">Enteractinococcus fodinae</name>
    <dbReference type="NCBI Taxonomy" id="684663"/>
    <lineage>
        <taxon>Bacteria</taxon>
        <taxon>Bacillati</taxon>
        <taxon>Actinomycetota</taxon>
        <taxon>Actinomycetes</taxon>
        <taxon>Micrococcales</taxon>
        <taxon>Micrococcaceae</taxon>
    </lineage>
</organism>
<dbReference type="EMBL" id="JAVDYJ010000001">
    <property type="protein sequence ID" value="MDR7347087.1"/>
    <property type="molecule type" value="Genomic_DNA"/>
</dbReference>
<feature type="transmembrane region" description="Helical" evidence="8">
    <location>
        <begin position="373"/>
        <end position="392"/>
    </location>
</feature>
<keyword evidence="6 8" id="KW-0472">Membrane</keyword>
<dbReference type="RefSeq" id="WP_310172853.1">
    <property type="nucleotide sequence ID" value="NZ_BAABHE010000002.1"/>
</dbReference>
<feature type="transmembrane region" description="Helical" evidence="8">
    <location>
        <begin position="304"/>
        <end position="324"/>
    </location>
</feature>
<feature type="transmembrane region" description="Helical" evidence="8">
    <location>
        <begin position="330"/>
        <end position="352"/>
    </location>
</feature>
<feature type="domain" description="NADH:quinone oxidoreductase/Mrp antiporter transmembrane" evidence="9">
    <location>
        <begin position="132"/>
        <end position="423"/>
    </location>
</feature>
<reference evidence="10 11" key="1">
    <citation type="submission" date="2023-07" db="EMBL/GenBank/DDBJ databases">
        <title>Sequencing the genomes of 1000 actinobacteria strains.</title>
        <authorList>
            <person name="Klenk H.-P."/>
        </authorList>
    </citation>
    <scope>NUCLEOTIDE SEQUENCE [LARGE SCALE GENOMIC DNA]</scope>
    <source>
        <strain evidence="10 11">DSM 22966</strain>
    </source>
</reference>
<feature type="transmembrane region" description="Helical" evidence="8">
    <location>
        <begin position="210"/>
        <end position="235"/>
    </location>
</feature>
<gene>
    <name evidence="10" type="ORF">J2S62_001344</name>
</gene>
<evidence type="ECO:0000256" key="5">
    <source>
        <dbReference type="ARBA" id="ARBA00022989"/>
    </source>
</evidence>
<evidence type="ECO:0000313" key="10">
    <source>
        <dbReference type="EMBL" id="MDR7347087.1"/>
    </source>
</evidence>
<evidence type="ECO:0000256" key="6">
    <source>
        <dbReference type="ARBA" id="ARBA00023136"/>
    </source>
</evidence>
<keyword evidence="5 8" id="KW-1133">Transmembrane helix</keyword>
<proteinExistence type="inferred from homology"/>
<sequence length="549" mass="58371">MSSETIGMLLPLFVAVPLLAGGVAIVTGHRLRFHAVIAYLTMLSMLAGAFGLVYYFWQQDGGAIAHQVGHWPGGIAIPFVADMFTALMLSVTLLLTVVSIWFAQASRVSNSRYFVALVLILTTGVNGALLTGDLFNLFVFLEVMLLPSYGLYVLSANRNMPVRRIHGMRLYVTLNLFTSTLYMIGVGFIYGTAGSVNIAVLADQASLDPAVAIAGAVCIFALSIKASVVPIHGWLARAYPATSPAVTALFSGLHTKVAIYAIYRIYAVLYDGDSRYLWVGVVFFSLTMLIGVFGAVGEKTTRTILAFHMVSQIGYILLGVALFTELGLTAGIFYLLHHMIVKASLFMSTGAVEVRYGTGVIGELGGIARTEPVIAVAFMIAALSLAGIPPFSGFVAKFLLIVGAVEAGEIAAVVIMLFVSLITLLSMLKIWTGMFWEKGSGGPATKSGTVITSQTLDPYAHEISYTPELATEATHSQITTLTGTQTILETDEAAIPKRRINFALAAPSVTLAAITVILGLGAQFLLTLSGIAAEGLLDTSTYVEAVLNP</sequence>
<dbReference type="NCBIfam" id="NF006238">
    <property type="entry name" value="PRK08375.1-4"/>
    <property type="match status" value="1"/>
</dbReference>
<comment type="subcellular location">
    <subcellularLocation>
        <location evidence="1">Cell membrane</location>
        <topology evidence="1">Multi-pass membrane protein</topology>
    </subcellularLocation>
    <subcellularLocation>
        <location evidence="7">Membrane</location>
        <topology evidence="7">Multi-pass membrane protein</topology>
    </subcellularLocation>
</comment>
<feature type="transmembrane region" description="Helical" evidence="8">
    <location>
        <begin position="502"/>
        <end position="526"/>
    </location>
</feature>
<feature type="transmembrane region" description="Helical" evidence="8">
    <location>
        <begin position="276"/>
        <end position="297"/>
    </location>
</feature>
<evidence type="ECO:0000256" key="1">
    <source>
        <dbReference type="ARBA" id="ARBA00004651"/>
    </source>
</evidence>
<evidence type="ECO:0000259" key="9">
    <source>
        <dbReference type="Pfam" id="PF00361"/>
    </source>
</evidence>
<dbReference type="InterPro" id="IPR003918">
    <property type="entry name" value="NADH_UbQ_OxRdtase"/>
</dbReference>